<comment type="caution">
    <text evidence="2">The sequence shown here is derived from an EMBL/GenBank/DDBJ whole genome shotgun (WGS) entry which is preliminary data.</text>
</comment>
<name>A0AAD9NZF8_RIDPI</name>
<evidence type="ECO:0000256" key="1">
    <source>
        <dbReference type="SAM" id="MobiDB-lite"/>
    </source>
</evidence>
<dbReference type="AlphaFoldDB" id="A0AAD9NZF8"/>
<reference evidence="2" key="1">
    <citation type="journal article" date="2023" name="Mol. Biol. Evol.">
        <title>Third-Generation Sequencing Reveals the Adaptive Role of the Epigenome in Three Deep-Sea Polychaetes.</title>
        <authorList>
            <person name="Perez M."/>
            <person name="Aroh O."/>
            <person name="Sun Y."/>
            <person name="Lan Y."/>
            <person name="Juniper S.K."/>
            <person name="Young C.R."/>
            <person name="Angers B."/>
            <person name="Qian P.Y."/>
        </authorList>
    </citation>
    <scope>NUCLEOTIDE SEQUENCE</scope>
    <source>
        <strain evidence="2">R07B-5</strain>
    </source>
</reference>
<feature type="region of interest" description="Disordered" evidence="1">
    <location>
        <begin position="1"/>
        <end position="21"/>
    </location>
</feature>
<accession>A0AAD9NZF8</accession>
<proteinExistence type="predicted"/>
<evidence type="ECO:0000313" key="3">
    <source>
        <dbReference type="Proteomes" id="UP001209878"/>
    </source>
</evidence>
<sequence>MPVDNKASKESVPTKPTSRHRLPTAAFNEPLYDFDFSRKEFHERIRKLLLKKQQYRAPVFDPNLAHACASLKKGAARQKEEKLVTDVCNTDDFQVVPEKTGIPYEFRVPEYSNALRCSGDGIHVIPRPKATRSLLVVCPRVPPILRYLGTDQAALYMWCQSDGVSQFIELRQGELIPGLYTRVEVPEGVELKFTYCVRLNDGQIVATDTVVQLAQNRSREASREVYYVMPKLGQWDTTSCLN</sequence>
<dbReference type="EMBL" id="JAODUO010000241">
    <property type="protein sequence ID" value="KAK2185292.1"/>
    <property type="molecule type" value="Genomic_DNA"/>
</dbReference>
<evidence type="ECO:0000313" key="2">
    <source>
        <dbReference type="EMBL" id="KAK2185292.1"/>
    </source>
</evidence>
<dbReference type="Proteomes" id="UP001209878">
    <property type="component" value="Unassembled WGS sequence"/>
</dbReference>
<gene>
    <name evidence="2" type="ORF">NP493_241g06078</name>
</gene>
<organism evidence="2 3">
    <name type="scientific">Ridgeia piscesae</name>
    <name type="common">Tubeworm</name>
    <dbReference type="NCBI Taxonomy" id="27915"/>
    <lineage>
        <taxon>Eukaryota</taxon>
        <taxon>Metazoa</taxon>
        <taxon>Spiralia</taxon>
        <taxon>Lophotrochozoa</taxon>
        <taxon>Annelida</taxon>
        <taxon>Polychaeta</taxon>
        <taxon>Sedentaria</taxon>
        <taxon>Canalipalpata</taxon>
        <taxon>Sabellida</taxon>
        <taxon>Siboglinidae</taxon>
        <taxon>Ridgeia</taxon>
    </lineage>
</organism>
<keyword evidence="3" id="KW-1185">Reference proteome</keyword>
<protein>
    <submittedName>
        <fullName evidence="2">Uncharacterized protein</fullName>
    </submittedName>
</protein>